<gene>
    <name evidence="2" type="ORF">EEDITHA_LOCUS21910</name>
</gene>
<organism evidence="2 3">
    <name type="scientific">Euphydryas editha</name>
    <name type="common">Edith's checkerspot</name>
    <dbReference type="NCBI Taxonomy" id="104508"/>
    <lineage>
        <taxon>Eukaryota</taxon>
        <taxon>Metazoa</taxon>
        <taxon>Ecdysozoa</taxon>
        <taxon>Arthropoda</taxon>
        <taxon>Hexapoda</taxon>
        <taxon>Insecta</taxon>
        <taxon>Pterygota</taxon>
        <taxon>Neoptera</taxon>
        <taxon>Endopterygota</taxon>
        <taxon>Lepidoptera</taxon>
        <taxon>Glossata</taxon>
        <taxon>Ditrysia</taxon>
        <taxon>Papilionoidea</taxon>
        <taxon>Nymphalidae</taxon>
        <taxon>Nymphalinae</taxon>
        <taxon>Euphydryas</taxon>
    </lineage>
</organism>
<reference evidence="2" key="1">
    <citation type="submission" date="2022-03" db="EMBL/GenBank/DDBJ databases">
        <authorList>
            <person name="Tunstrom K."/>
        </authorList>
    </citation>
    <scope>NUCLEOTIDE SEQUENCE</scope>
</reference>
<evidence type="ECO:0000256" key="1">
    <source>
        <dbReference type="SAM" id="MobiDB-lite"/>
    </source>
</evidence>
<feature type="compositionally biased region" description="Polar residues" evidence="1">
    <location>
        <begin position="218"/>
        <end position="232"/>
    </location>
</feature>
<dbReference type="AlphaFoldDB" id="A0AAU9V809"/>
<evidence type="ECO:0000313" key="3">
    <source>
        <dbReference type="Proteomes" id="UP001153954"/>
    </source>
</evidence>
<dbReference type="EMBL" id="CAKOGL010000031">
    <property type="protein sequence ID" value="CAH2107927.1"/>
    <property type="molecule type" value="Genomic_DNA"/>
</dbReference>
<feature type="compositionally biased region" description="Polar residues" evidence="1">
    <location>
        <begin position="299"/>
        <end position="311"/>
    </location>
</feature>
<dbReference type="Proteomes" id="UP001153954">
    <property type="component" value="Unassembled WGS sequence"/>
</dbReference>
<comment type="caution">
    <text evidence="2">The sequence shown here is derived from an EMBL/GenBank/DDBJ whole genome shotgun (WGS) entry which is preliminary data.</text>
</comment>
<proteinExistence type="predicted"/>
<sequence>MSGEEESDALKIYWERFFKAETGTYEKSTWLELFLAEFIIRLNDGQNAKKLINFCPVSGVVSLVGCELLCGIHRVTSSINTHYSLPYLEPSAPPASAAAADANTVDIVDNKSEESTTKLVSAFSRLNTQSSTEILRKYLLGGVAWRCLVLLRALGVEGLSCCRQLSSVLIWLFGETCAARGCPSPPPAPAPAPPRALHRPAIHDLFSTRIWSKQKASNIAGSNHSAASSEKGSISGRPKMNGQSKSETDYKIKKRFTKRSDQSSESGDSNDDLQILNRSLTIKVCSPSDDFEYFDSKPTRSSNEYADQSLYSDPFYSPRKTKPKADDYMTDKHREIINSEISTFEFTIIIIDLLQELCKAESSLSGSEGSQISMQCINFSLKNLCSLQFGSLPSNTAVYDPLEMSRVKVALTELLMVSLDQVLIHSDLCAKLINNGILPMLLRVLEDVICKSSAKLNTKAERENQTVTSEKPSETESTNLLKFVFGIAYSIMAFFHCLLMQCRTVEKLREFTDQFKLYSECLRGGLLKECIELMIRIPDVDREETVTLIKKLIESIGKSISAMKRVRSEVIHSAACPRARHKACRARVAAGMHHHHDILGEAGAGLPLPAACCVSVLYGTLAALAPDSVLAAHRPLRAKLLRVMLAAGVCCCFSPSFLMESIVRLMLTHPGVAAPCLRLLERTVYGELGAGILVPRVTDQLPCSICEQSDDNRDLGRKYCPHGVSPIERRSVWSFLIHYNSLLQLDNHNNVLHATVTHLLKVTPKCRTEMKYELLFSVVYPTFIVAKHRYTMKLEESAYFLTVSCLNIFTSLLNTVPFAEQFIQKGGLSYVLELVSLPEFSNQCCAILEIAIVVEIFKLIKENAELTYFREMRSLASVQMLFKSLTEMTNKCYAILDAEAGEGSEAREAGEAVETGEAAAREALRGASTFWCACARLCTASASFRAFAATQAVVARGDALLRRLLRALCAPAAPVVATDTKLLIKIMEALLTVQFAVSDATGGRSKEQSCAAVREALSARASAGAGGLRALCDALVGVALAAPAARAAHSAASLRVSLSLFYHLLFKRT</sequence>
<keyword evidence="3" id="KW-1185">Reference proteome</keyword>
<name>A0AAU9V809_EUPED</name>
<protein>
    <recommendedName>
        <fullName evidence="4">Lysosomal-trafficking regulator</fullName>
    </recommendedName>
</protein>
<feature type="region of interest" description="Disordered" evidence="1">
    <location>
        <begin position="218"/>
        <end position="250"/>
    </location>
</feature>
<accession>A0AAU9V809</accession>
<evidence type="ECO:0000313" key="2">
    <source>
        <dbReference type="EMBL" id="CAH2107927.1"/>
    </source>
</evidence>
<feature type="region of interest" description="Disordered" evidence="1">
    <location>
        <begin position="295"/>
        <end position="326"/>
    </location>
</feature>
<evidence type="ECO:0008006" key="4">
    <source>
        <dbReference type="Google" id="ProtNLM"/>
    </source>
</evidence>